<feature type="domain" description="Formyl transferase N-terminal" evidence="7">
    <location>
        <begin position="2"/>
        <end position="186"/>
    </location>
</feature>
<comment type="caution">
    <text evidence="6">Lacks conserved residue(s) required for the propagation of feature annotation.</text>
</comment>
<feature type="binding site" evidence="6">
    <location>
        <position position="106"/>
    </location>
    <ligand>
        <name>(6R)-10-formyltetrahydrofolate</name>
        <dbReference type="ChEBI" id="CHEBI:195366"/>
    </ligand>
</feature>
<feature type="active site" description="Proton donor" evidence="6">
    <location>
        <position position="108"/>
    </location>
</feature>
<dbReference type="HAMAP" id="MF_01930">
    <property type="entry name" value="PurN"/>
    <property type="match status" value="1"/>
</dbReference>
<dbReference type="OrthoDB" id="9806170at2"/>
<dbReference type="PANTHER" id="PTHR43369">
    <property type="entry name" value="PHOSPHORIBOSYLGLYCINAMIDE FORMYLTRANSFERASE"/>
    <property type="match status" value="1"/>
</dbReference>
<dbReference type="NCBIfam" id="TIGR00639">
    <property type="entry name" value="PurN"/>
    <property type="match status" value="1"/>
</dbReference>
<comment type="caution">
    <text evidence="8">The sequence shown here is derived from an EMBL/GenBank/DDBJ whole genome shotgun (WGS) entry which is preliminary data.</text>
</comment>
<evidence type="ECO:0000313" key="9">
    <source>
        <dbReference type="Proteomes" id="UP000290191"/>
    </source>
</evidence>
<dbReference type="RefSeq" id="WP_129081238.1">
    <property type="nucleotide sequence ID" value="NZ_CP041070.1"/>
</dbReference>
<evidence type="ECO:0000256" key="4">
    <source>
        <dbReference type="ARBA" id="ARBA00038440"/>
    </source>
</evidence>
<feature type="site" description="Raises pKa of active site His" evidence="6">
    <location>
        <position position="149"/>
    </location>
</feature>
<evidence type="ECO:0000313" key="8">
    <source>
        <dbReference type="EMBL" id="RXJ63869.1"/>
    </source>
</evidence>
<dbReference type="CDD" id="cd08645">
    <property type="entry name" value="FMT_core_GART"/>
    <property type="match status" value="1"/>
</dbReference>
<dbReference type="InterPro" id="IPR002376">
    <property type="entry name" value="Formyl_transf_N"/>
</dbReference>
<comment type="catalytic activity">
    <reaction evidence="5 6">
        <text>N(1)-(5-phospho-beta-D-ribosyl)glycinamide + (6R)-10-formyltetrahydrofolate = N(2)-formyl-N(1)-(5-phospho-beta-D-ribosyl)glycinamide + (6S)-5,6,7,8-tetrahydrofolate + H(+)</text>
        <dbReference type="Rhea" id="RHEA:15053"/>
        <dbReference type="ChEBI" id="CHEBI:15378"/>
        <dbReference type="ChEBI" id="CHEBI:57453"/>
        <dbReference type="ChEBI" id="CHEBI:143788"/>
        <dbReference type="ChEBI" id="CHEBI:147286"/>
        <dbReference type="ChEBI" id="CHEBI:195366"/>
        <dbReference type="EC" id="2.1.2.2"/>
    </reaction>
</comment>
<evidence type="ECO:0000256" key="6">
    <source>
        <dbReference type="HAMAP-Rule" id="MF_01930"/>
    </source>
</evidence>
<reference evidence="8 9" key="1">
    <citation type="submission" date="2017-10" db="EMBL/GenBank/DDBJ databases">
        <title>Genomics of the genus Arcobacter.</title>
        <authorList>
            <person name="Perez-Cataluna A."/>
            <person name="Figueras M.J."/>
        </authorList>
    </citation>
    <scope>NUCLEOTIDE SEQUENCE [LARGE SCALE GENOMIC DNA]</scope>
    <source>
        <strain evidence="8 9">DSM 24636</strain>
    </source>
</reference>
<dbReference type="PROSITE" id="PS00373">
    <property type="entry name" value="GART"/>
    <property type="match status" value="1"/>
</dbReference>
<name>A0A4Q0Y560_9BACT</name>
<dbReference type="EC" id="2.1.2.2" evidence="6"/>
<evidence type="ECO:0000259" key="7">
    <source>
        <dbReference type="Pfam" id="PF00551"/>
    </source>
</evidence>
<sequence length="193" mass="21653">MKRIGILASHNGSGFEAIQKACEQKILNAQVVLVISNNTDAKVLQKAANKNIPNFIVNAKKYPDENLDEKITNLMCEFRVDYIFLSGFMKKLEKNLIKSFKNRIINSHPALLPKFGGKGMYGTNVHKAVIKAKEKSSGCTVHYVNENYDEGEYILQKSFLLDENESVESLENKIKSLEATTIVEALKKVVNNS</sequence>
<dbReference type="STRING" id="877500.GCA_000935065_03158"/>
<dbReference type="PANTHER" id="PTHR43369:SF2">
    <property type="entry name" value="PHOSPHORIBOSYLGLYCINAMIDE FORMYLTRANSFERASE"/>
    <property type="match status" value="1"/>
</dbReference>
<gene>
    <name evidence="6 8" type="primary">purN</name>
    <name evidence="8" type="ORF">CRV06_02695</name>
</gene>
<dbReference type="InterPro" id="IPR001555">
    <property type="entry name" value="GART_AS"/>
</dbReference>
<keyword evidence="9" id="KW-1185">Reference proteome</keyword>
<dbReference type="SUPFAM" id="SSF53328">
    <property type="entry name" value="Formyltransferase"/>
    <property type="match status" value="1"/>
</dbReference>
<dbReference type="GO" id="GO:0006189">
    <property type="term" value="P:'de novo' IMP biosynthetic process"/>
    <property type="evidence" value="ECO:0007669"/>
    <property type="project" value="UniProtKB-UniRule"/>
</dbReference>
<evidence type="ECO:0000256" key="3">
    <source>
        <dbReference type="ARBA" id="ARBA00022755"/>
    </source>
</evidence>
<accession>A0A4Q0Y560</accession>
<keyword evidence="2 6" id="KW-0808">Transferase</keyword>
<protein>
    <recommendedName>
        <fullName evidence="6">Phosphoribosylglycinamide formyltransferase</fullName>
        <ecNumber evidence="6">2.1.2.2</ecNumber>
    </recommendedName>
    <alternativeName>
        <fullName evidence="6">5'-phosphoribosylglycinamide transformylase</fullName>
    </alternativeName>
    <alternativeName>
        <fullName evidence="6">GAR transformylase</fullName>
        <shortName evidence="6">GART</shortName>
    </alternativeName>
</protein>
<proteinExistence type="inferred from homology"/>
<dbReference type="Gene3D" id="3.40.50.170">
    <property type="entry name" value="Formyl transferase, N-terminal domain"/>
    <property type="match status" value="1"/>
</dbReference>
<dbReference type="GO" id="GO:0004644">
    <property type="term" value="F:phosphoribosylglycinamide formyltransferase activity"/>
    <property type="evidence" value="ECO:0007669"/>
    <property type="project" value="UniProtKB-UniRule"/>
</dbReference>
<dbReference type="InterPro" id="IPR036477">
    <property type="entry name" value="Formyl_transf_N_sf"/>
</dbReference>
<keyword evidence="3 6" id="KW-0658">Purine biosynthesis</keyword>
<evidence type="ECO:0000256" key="2">
    <source>
        <dbReference type="ARBA" id="ARBA00022679"/>
    </source>
</evidence>
<dbReference type="EMBL" id="PDKO01000002">
    <property type="protein sequence ID" value="RXJ63869.1"/>
    <property type="molecule type" value="Genomic_DNA"/>
</dbReference>
<dbReference type="AlphaFoldDB" id="A0A4Q0Y560"/>
<dbReference type="Proteomes" id="UP000290191">
    <property type="component" value="Unassembled WGS sequence"/>
</dbReference>
<dbReference type="GO" id="GO:0005737">
    <property type="term" value="C:cytoplasm"/>
    <property type="evidence" value="ECO:0007669"/>
    <property type="project" value="TreeGrafter"/>
</dbReference>
<organism evidence="8 9">
    <name type="scientific">Halarcobacter anaerophilus</name>
    <dbReference type="NCBI Taxonomy" id="877500"/>
    <lineage>
        <taxon>Bacteria</taxon>
        <taxon>Pseudomonadati</taxon>
        <taxon>Campylobacterota</taxon>
        <taxon>Epsilonproteobacteria</taxon>
        <taxon>Campylobacterales</taxon>
        <taxon>Arcobacteraceae</taxon>
        <taxon>Halarcobacter</taxon>
    </lineage>
</organism>
<evidence type="ECO:0000256" key="5">
    <source>
        <dbReference type="ARBA" id="ARBA00047664"/>
    </source>
</evidence>
<comment type="function">
    <text evidence="6">Catalyzes the transfer of a formyl group from 10-formyltetrahydrofolate to 5-phospho-ribosyl-glycinamide (GAR), producing 5-phospho-ribosyl-N-formylglycinamide (FGAR) and tetrahydrofolate.</text>
</comment>
<comment type="similarity">
    <text evidence="4 6">Belongs to the GART family.</text>
</comment>
<comment type="pathway">
    <text evidence="1 6">Purine metabolism; IMP biosynthesis via de novo pathway; N(2)-formyl-N(1)-(5-phospho-D-ribosyl)glycinamide from N(1)-(5-phospho-D-ribosyl)glycinamide (10-formyl THF route): step 1/1.</text>
</comment>
<dbReference type="InterPro" id="IPR004607">
    <property type="entry name" value="GART"/>
</dbReference>
<evidence type="ECO:0000256" key="1">
    <source>
        <dbReference type="ARBA" id="ARBA00005054"/>
    </source>
</evidence>
<dbReference type="Pfam" id="PF00551">
    <property type="entry name" value="Formyl_trans_N"/>
    <property type="match status" value="1"/>
</dbReference>
<dbReference type="UniPathway" id="UPA00074">
    <property type="reaction ID" value="UER00126"/>
</dbReference>